<dbReference type="InterPro" id="IPR029063">
    <property type="entry name" value="SAM-dependent_MTases_sf"/>
</dbReference>
<gene>
    <name evidence="3" type="ORF">BBOH_0418</name>
</gene>
<dbReference type="PROSITE" id="PS00092">
    <property type="entry name" value="N6_MTASE"/>
    <property type="match status" value="1"/>
</dbReference>
<dbReference type="CDD" id="cd02440">
    <property type="entry name" value="AdoMet_MTases"/>
    <property type="match status" value="1"/>
</dbReference>
<dbReference type="GO" id="GO:0008176">
    <property type="term" value="F:tRNA (guanine(46)-N7)-methyltransferase activity"/>
    <property type="evidence" value="ECO:0007669"/>
    <property type="project" value="UniProtKB-EC"/>
</dbReference>
<reference evidence="3 4" key="1">
    <citation type="submission" date="2014-03" db="EMBL/GenBank/DDBJ databases">
        <title>Genomics of Bifidobacteria.</title>
        <authorList>
            <person name="Ventura M."/>
            <person name="Milani C."/>
            <person name="Lugli G.A."/>
        </authorList>
    </citation>
    <scope>NUCLEOTIDE SEQUENCE [LARGE SCALE GENOMIC DNA]</scope>
    <source>
        <strain evidence="3 4">DSM 22767</strain>
    </source>
</reference>
<dbReference type="EMBL" id="JGYP01000001">
    <property type="protein sequence ID" value="KFI46944.1"/>
    <property type="molecule type" value="Genomic_DNA"/>
</dbReference>
<feature type="region of interest" description="Disordered" evidence="1">
    <location>
        <begin position="204"/>
        <end position="246"/>
    </location>
</feature>
<sequence>MLNAAAARLLAAGIDTPRNDAKLLLAEAYAVTPADVEKAVLLGRPLAAPFDRPAESGRIGSDISIGAESPCTAQADTTADGHDDKGFATAAYQRFEAMIERRERREPLQYIVGHAPFRYLDLQVGPGVFIPRPETETVVQVAIDWLANQWLKAPRLVDLCAGSGAIGLALATEVRSSQVWAVERSDDALQWARRNEYATFGCSGDSKRGSVRSRRSVKDGSFAAPSGKRDGAIPGDAPRAAMADRGQSMGSVVSDLRCNYRLIQGDATDATTLAELDGTVDAVVTNPPYIPADQIPQQPEVRDHDPAEALYGGSVDGLCIPERILLRAANLLRTGGALIMEHDSSQGDSLVAFAVAHGFVDAHTGEDLTGRSRYLFAVRR</sequence>
<organism evidence="3 4">
    <name type="scientific">Bifidobacterium bohemicum DSM 22767</name>
    <dbReference type="NCBI Taxonomy" id="1437606"/>
    <lineage>
        <taxon>Bacteria</taxon>
        <taxon>Bacillati</taxon>
        <taxon>Actinomycetota</taxon>
        <taxon>Actinomycetes</taxon>
        <taxon>Bifidobacteriales</taxon>
        <taxon>Bifidobacteriaceae</taxon>
        <taxon>Bifidobacterium</taxon>
    </lineage>
</organism>
<dbReference type="InterPro" id="IPR040758">
    <property type="entry name" value="PrmC_N"/>
</dbReference>
<dbReference type="GO" id="GO:0003676">
    <property type="term" value="F:nucleic acid binding"/>
    <property type="evidence" value="ECO:0007669"/>
    <property type="project" value="InterPro"/>
</dbReference>
<evidence type="ECO:0000259" key="2">
    <source>
        <dbReference type="Pfam" id="PF17827"/>
    </source>
</evidence>
<comment type="caution">
    <text evidence="3">The sequence shown here is derived from an EMBL/GenBank/DDBJ whole genome shotgun (WGS) entry which is preliminary data.</text>
</comment>
<dbReference type="PANTHER" id="PTHR18895:SF74">
    <property type="entry name" value="MTRF1L RELEASE FACTOR GLUTAMINE METHYLTRANSFERASE"/>
    <property type="match status" value="1"/>
</dbReference>
<evidence type="ECO:0000256" key="1">
    <source>
        <dbReference type="SAM" id="MobiDB-lite"/>
    </source>
</evidence>
<feature type="domain" description="Release factor glutamine methyltransferase N-terminal" evidence="2">
    <location>
        <begin position="83"/>
        <end position="113"/>
    </location>
</feature>
<dbReference type="SUPFAM" id="SSF53335">
    <property type="entry name" value="S-adenosyl-L-methionine-dependent methyltransferases"/>
    <property type="match status" value="1"/>
</dbReference>
<dbReference type="Proteomes" id="UP000029096">
    <property type="component" value="Unassembled WGS sequence"/>
</dbReference>
<dbReference type="InterPro" id="IPR002052">
    <property type="entry name" value="DNA_methylase_N6_adenine_CS"/>
</dbReference>
<dbReference type="STRING" id="1437606.BBOH_0418"/>
<dbReference type="Pfam" id="PF17827">
    <property type="entry name" value="PrmC_N"/>
    <property type="match status" value="1"/>
</dbReference>
<keyword evidence="4" id="KW-1185">Reference proteome</keyword>
<evidence type="ECO:0000313" key="4">
    <source>
        <dbReference type="Proteomes" id="UP000029096"/>
    </source>
</evidence>
<protein>
    <submittedName>
        <fullName evidence="3">Protein-(Glutamine-N5) methyltransferase, release factor-specific</fullName>
        <ecNumber evidence="3">2.1.1.33</ecNumber>
    </submittedName>
</protein>
<dbReference type="Gene3D" id="1.10.8.10">
    <property type="entry name" value="DNA helicase RuvA subunit, C-terminal domain"/>
    <property type="match status" value="1"/>
</dbReference>
<proteinExistence type="predicted"/>
<dbReference type="InterPro" id="IPR050320">
    <property type="entry name" value="N5-glutamine_MTase"/>
</dbReference>
<dbReference type="eggNOG" id="COG2890">
    <property type="taxonomic scope" value="Bacteria"/>
</dbReference>
<accession>A0A086ZK94</accession>
<dbReference type="Gene3D" id="3.40.50.150">
    <property type="entry name" value="Vaccinia Virus protein VP39"/>
    <property type="match status" value="1"/>
</dbReference>
<keyword evidence="3" id="KW-0489">Methyltransferase</keyword>
<dbReference type="Pfam" id="PF03602">
    <property type="entry name" value="Cons_hypoth95"/>
    <property type="match status" value="1"/>
</dbReference>
<keyword evidence="3" id="KW-0808">Transferase</keyword>
<dbReference type="PANTHER" id="PTHR18895">
    <property type="entry name" value="HEMK METHYLTRANSFERASE"/>
    <property type="match status" value="1"/>
</dbReference>
<evidence type="ECO:0000313" key="3">
    <source>
        <dbReference type="EMBL" id="KFI46944.1"/>
    </source>
</evidence>
<dbReference type="AlphaFoldDB" id="A0A086ZK94"/>
<dbReference type="EC" id="2.1.1.33" evidence="3"/>
<name>A0A086ZK94_9BIFI</name>